<gene>
    <name evidence="6" type="ORF">BCIN_04g03490</name>
</gene>
<dbReference type="InterPro" id="IPR011004">
    <property type="entry name" value="Trimer_LpxA-like_sf"/>
</dbReference>
<feature type="compositionally biased region" description="Polar residues" evidence="4">
    <location>
        <begin position="413"/>
        <end position="434"/>
    </location>
</feature>
<dbReference type="GO" id="GO:0000981">
    <property type="term" value="F:DNA-binding transcription factor activity, RNA polymerase II-specific"/>
    <property type="evidence" value="ECO:0007669"/>
    <property type="project" value="InterPro"/>
</dbReference>
<dbReference type="SMART" id="SM00066">
    <property type="entry name" value="GAL4"/>
    <property type="match status" value="1"/>
</dbReference>
<protein>
    <recommendedName>
        <fullName evidence="5">Zn(2)-C6 fungal-type domain-containing protein</fullName>
    </recommendedName>
</protein>
<dbReference type="Proteomes" id="UP000001798">
    <property type="component" value="Chromosome 4"/>
</dbReference>
<reference evidence="6 7" key="1">
    <citation type="journal article" date="2011" name="PLoS Genet.">
        <title>Genomic analysis of the necrotrophic fungal pathogens Sclerotinia sclerotiorum and Botrytis cinerea.</title>
        <authorList>
            <person name="Amselem J."/>
            <person name="Cuomo C.A."/>
            <person name="van Kan J.A."/>
            <person name="Viaud M."/>
            <person name="Benito E.P."/>
            <person name="Couloux A."/>
            <person name="Coutinho P.M."/>
            <person name="de Vries R.P."/>
            <person name="Dyer P.S."/>
            <person name="Fillinger S."/>
            <person name="Fournier E."/>
            <person name="Gout L."/>
            <person name="Hahn M."/>
            <person name="Kohn L."/>
            <person name="Lapalu N."/>
            <person name="Plummer K.M."/>
            <person name="Pradier J.M."/>
            <person name="Quevillon E."/>
            <person name="Sharon A."/>
            <person name="Simon A."/>
            <person name="ten Have A."/>
            <person name="Tudzynski B."/>
            <person name="Tudzynski P."/>
            <person name="Wincker P."/>
            <person name="Andrew M."/>
            <person name="Anthouard V."/>
            <person name="Beever R.E."/>
            <person name="Beffa R."/>
            <person name="Benoit I."/>
            <person name="Bouzid O."/>
            <person name="Brault B."/>
            <person name="Chen Z."/>
            <person name="Choquer M."/>
            <person name="Collemare J."/>
            <person name="Cotton P."/>
            <person name="Danchin E.G."/>
            <person name="Da Silva C."/>
            <person name="Gautier A."/>
            <person name="Giraud C."/>
            <person name="Giraud T."/>
            <person name="Gonzalez C."/>
            <person name="Grossetete S."/>
            <person name="Guldener U."/>
            <person name="Henrissat B."/>
            <person name="Howlett B.J."/>
            <person name="Kodira C."/>
            <person name="Kretschmer M."/>
            <person name="Lappartient A."/>
            <person name="Leroch M."/>
            <person name="Levis C."/>
            <person name="Mauceli E."/>
            <person name="Neuveglise C."/>
            <person name="Oeser B."/>
            <person name="Pearson M."/>
            <person name="Poulain J."/>
            <person name="Poussereau N."/>
            <person name="Quesneville H."/>
            <person name="Rascle C."/>
            <person name="Schumacher J."/>
            <person name="Segurens B."/>
            <person name="Sexton A."/>
            <person name="Silva E."/>
            <person name="Sirven C."/>
            <person name="Soanes D.M."/>
            <person name="Talbot N.J."/>
            <person name="Templeton M."/>
            <person name="Yandava C."/>
            <person name="Yarden O."/>
            <person name="Zeng Q."/>
            <person name="Rollins J.A."/>
            <person name="Lebrun M.H."/>
            <person name="Dickman M."/>
        </authorList>
    </citation>
    <scope>NUCLEOTIDE SEQUENCE [LARGE SCALE GENOMIC DNA]</scope>
    <source>
        <strain evidence="6 7">B05.10</strain>
    </source>
</reference>
<evidence type="ECO:0000256" key="2">
    <source>
        <dbReference type="ARBA" id="ARBA00022679"/>
    </source>
</evidence>
<feature type="compositionally biased region" description="Polar residues" evidence="4">
    <location>
        <begin position="159"/>
        <end position="172"/>
    </location>
</feature>
<dbReference type="InterPro" id="IPR024688">
    <property type="entry name" value="Mac_dom"/>
</dbReference>
<feature type="compositionally biased region" description="Low complexity" evidence="4">
    <location>
        <begin position="564"/>
        <end position="575"/>
    </location>
</feature>
<dbReference type="GO" id="GO:0008374">
    <property type="term" value="F:O-acyltransferase activity"/>
    <property type="evidence" value="ECO:0007669"/>
    <property type="project" value="TreeGrafter"/>
</dbReference>
<reference evidence="6 7" key="2">
    <citation type="journal article" date="2012" name="Eukaryot. Cell">
        <title>Genome update of Botrytis cinerea strains B05.10 and T4.</title>
        <authorList>
            <person name="Staats M."/>
            <person name="van Kan J.A."/>
        </authorList>
    </citation>
    <scope>NUCLEOTIDE SEQUENCE [LARGE SCALE GENOMIC DNA]</scope>
    <source>
        <strain evidence="6 7">B05.10</strain>
    </source>
</reference>
<accession>A0A384JEZ4</accession>
<dbReference type="Gene3D" id="4.10.240.10">
    <property type="entry name" value="Zn(2)-C6 fungal-type DNA-binding domain"/>
    <property type="match status" value="1"/>
</dbReference>
<evidence type="ECO:0000313" key="7">
    <source>
        <dbReference type="Proteomes" id="UP000001798"/>
    </source>
</evidence>
<dbReference type="GeneID" id="36394109"/>
<feature type="compositionally biased region" description="Polar residues" evidence="4">
    <location>
        <begin position="469"/>
        <end position="506"/>
    </location>
</feature>
<keyword evidence="2" id="KW-0808">Transferase</keyword>
<dbReference type="PANTHER" id="PTHR23416">
    <property type="entry name" value="SIALIC ACID SYNTHASE-RELATED"/>
    <property type="match status" value="1"/>
</dbReference>
<evidence type="ECO:0000256" key="1">
    <source>
        <dbReference type="ARBA" id="ARBA00007274"/>
    </source>
</evidence>
<name>A0A384JEZ4_BOTFB</name>
<feature type="domain" description="Zn(2)-C6 fungal-type" evidence="5">
    <location>
        <begin position="366"/>
        <end position="395"/>
    </location>
</feature>
<dbReference type="EMBL" id="CP009808">
    <property type="protein sequence ID" value="ATZ49168.1"/>
    <property type="molecule type" value="Genomic_DNA"/>
</dbReference>
<proteinExistence type="inferred from homology"/>
<feature type="compositionally biased region" description="Basic and acidic residues" evidence="4">
    <location>
        <begin position="238"/>
        <end position="260"/>
    </location>
</feature>
<reference evidence="6 7" key="3">
    <citation type="journal article" date="2017" name="Mol. Plant Pathol.">
        <title>A gapless genome sequence of the fungus Botrytis cinerea.</title>
        <authorList>
            <person name="Van Kan J.A."/>
            <person name="Stassen J.H."/>
            <person name="Mosbach A."/>
            <person name="Van Der Lee T.A."/>
            <person name="Faino L."/>
            <person name="Farmer A.D."/>
            <person name="Papasotiriou D.G."/>
            <person name="Zhou S."/>
            <person name="Seidl M.F."/>
            <person name="Cottam E."/>
            <person name="Edel D."/>
            <person name="Hahn M."/>
            <person name="Schwartz D.C."/>
            <person name="Dietrich R.A."/>
            <person name="Widdison S."/>
            <person name="Scalliet G."/>
        </authorList>
    </citation>
    <scope>NUCLEOTIDE SEQUENCE [LARGE SCALE GENOMIC DNA]</scope>
    <source>
        <strain evidence="6 7">B05.10</strain>
    </source>
</reference>
<dbReference type="CDD" id="cd00067">
    <property type="entry name" value="GAL4"/>
    <property type="match status" value="1"/>
</dbReference>
<feature type="compositionally biased region" description="Polar residues" evidence="4">
    <location>
        <begin position="535"/>
        <end position="544"/>
    </location>
</feature>
<dbReference type="PROSITE" id="PS50048">
    <property type="entry name" value="ZN2_CY6_FUNGAL_2"/>
    <property type="match status" value="1"/>
</dbReference>
<evidence type="ECO:0000313" key="6">
    <source>
        <dbReference type="EMBL" id="ATZ49168.1"/>
    </source>
</evidence>
<evidence type="ECO:0000256" key="3">
    <source>
        <dbReference type="ARBA" id="ARBA00023242"/>
    </source>
</evidence>
<dbReference type="SUPFAM" id="SSF57701">
    <property type="entry name" value="Zn2/Cys6 DNA-binding domain"/>
    <property type="match status" value="1"/>
</dbReference>
<dbReference type="InterPro" id="IPR051159">
    <property type="entry name" value="Hexapeptide_acetyltransf"/>
</dbReference>
<keyword evidence="7" id="KW-1185">Reference proteome</keyword>
<feature type="compositionally biased region" description="Basic and acidic residues" evidence="4">
    <location>
        <begin position="316"/>
        <end position="332"/>
    </location>
</feature>
<feature type="region of interest" description="Disordered" evidence="4">
    <location>
        <begin position="313"/>
        <end position="359"/>
    </location>
</feature>
<feature type="compositionally biased region" description="Polar residues" evidence="4">
    <location>
        <begin position="106"/>
        <end position="115"/>
    </location>
</feature>
<feature type="region of interest" description="Disordered" evidence="4">
    <location>
        <begin position="405"/>
        <end position="585"/>
    </location>
</feature>
<dbReference type="Pfam" id="PF14602">
    <property type="entry name" value="Hexapep_2"/>
    <property type="match status" value="1"/>
</dbReference>
<feature type="compositionally biased region" description="Basic and acidic residues" evidence="4">
    <location>
        <begin position="524"/>
        <end position="534"/>
    </location>
</feature>
<feature type="compositionally biased region" description="Low complexity" evidence="4">
    <location>
        <begin position="116"/>
        <end position="137"/>
    </location>
</feature>
<feature type="compositionally biased region" description="Low complexity" evidence="4">
    <location>
        <begin position="226"/>
        <end position="235"/>
    </location>
</feature>
<dbReference type="CDD" id="cd03357">
    <property type="entry name" value="LbH_MAT_GAT"/>
    <property type="match status" value="1"/>
</dbReference>
<comment type="similarity">
    <text evidence="1">Belongs to the transferase hexapeptide repeat family.</text>
</comment>
<organism evidence="6 7">
    <name type="scientific">Botryotinia fuckeliana (strain B05.10)</name>
    <name type="common">Noble rot fungus</name>
    <name type="synonym">Botrytis cinerea</name>
    <dbReference type="NCBI Taxonomy" id="332648"/>
    <lineage>
        <taxon>Eukaryota</taxon>
        <taxon>Fungi</taxon>
        <taxon>Dikarya</taxon>
        <taxon>Ascomycota</taxon>
        <taxon>Pezizomycotina</taxon>
        <taxon>Leotiomycetes</taxon>
        <taxon>Helotiales</taxon>
        <taxon>Sclerotiniaceae</taxon>
        <taxon>Botrytis</taxon>
    </lineage>
</organism>
<dbReference type="Pfam" id="PF12464">
    <property type="entry name" value="Mac"/>
    <property type="match status" value="1"/>
</dbReference>
<dbReference type="InterPro" id="IPR001451">
    <property type="entry name" value="Hexapep"/>
</dbReference>
<sequence>MQKGSSYWIIPIIKYFKFCTFNRRRKIFSFVSKTFIVAIGMAPNTMNTENCPLETQELVNLAREILVVNSGSEEGTKISRNILEMASPEGTDKHAESPTARFTAVNGRSQNETSPTTNGNGNGNVTSAGANGNGVARRGSDERANGQPRISPPGHEKLTITTTQDQDWSSSKNGERTHLPDRQMNTSQNSNHYSDENSHKRKRSGSMDQGSSSANSYHSHALPNSTKATPTTATTESDGIRDDGSVRAKSQPHLDTRETYSADSQYRQFMSATDSARDTPSSDLWHTRHYPQHPQVASDEHIGEVLQRASQNLDAQQHEYDRRTLSGDDNRYADPQSAYSQERRELSAQSDLKKRKRNFSNRTKTGCMTCRRRKKKCDESRPECNNCLRGGFVCSGYQQRGSYPKVEMKQTPVPLQSKTEYESPSSYTQPSPYGNQPGIPTRREPLPGYRGQSLRVDPHSRGITDTDDQASATTLPSASITSPENNRISASGYGIQQTPTPVSANSAHPDRYKSEYPRVGPLHDLSRQEPRTEPDTGTPNSAREPTSALPNLLNHQIHPDSPHSSAQVAAQLALSHPASRQRTQKEEMLAGRHYFPFDKELVLERERCNTACWRFNNSTNPNNGVSPEERARQFRDILQPRDHVISPTQATPVTPVGKVGDNVVVEAPFTCDYGYNISIGQDVAIGKNCTILDTCEVKIGDRCNIGPNVNLYTATLHIDPKRRLGSRGPNLGRKIIIQEDCWIGGGVTILPGRTIGKGSTVGAGSIVTRDVPPYTVVCGNPARVIRGLYPPHEG</sequence>
<dbReference type="GO" id="GO:0008270">
    <property type="term" value="F:zinc ion binding"/>
    <property type="evidence" value="ECO:0007669"/>
    <property type="project" value="InterPro"/>
</dbReference>
<evidence type="ECO:0000256" key="4">
    <source>
        <dbReference type="SAM" id="MobiDB-lite"/>
    </source>
</evidence>
<evidence type="ECO:0000259" key="5">
    <source>
        <dbReference type="PROSITE" id="PS50048"/>
    </source>
</evidence>
<keyword evidence="3" id="KW-0539">Nucleus</keyword>
<dbReference type="SMART" id="SM01266">
    <property type="entry name" value="Mac"/>
    <property type="match status" value="1"/>
</dbReference>
<dbReference type="PANTHER" id="PTHR23416:SF76">
    <property type="entry name" value="ZN(II)2CYS6 TRANSCRIPTION FACTOR (EUROFUNG)"/>
    <property type="match status" value="1"/>
</dbReference>
<dbReference type="InterPro" id="IPR036864">
    <property type="entry name" value="Zn2-C6_fun-type_DNA-bd_sf"/>
</dbReference>
<dbReference type="Gene3D" id="2.160.10.10">
    <property type="entry name" value="Hexapeptide repeat proteins"/>
    <property type="match status" value="1"/>
</dbReference>
<dbReference type="KEGG" id="bfu:BCIN_04g03490"/>
<dbReference type="PROSITE" id="PS00463">
    <property type="entry name" value="ZN2_CY6_FUNGAL_1"/>
    <property type="match status" value="1"/>
</dbReference>
<feature type="region of interest" description="Disordered" evidence="4">
    <location>
        <begin position="88"/>
        <end position="264"/>
    </location>
</feature>
<dbReference type="Pfam" id="PF00132">
    <property type="entry name" value="Hexapep"/>
    <property type="match status" value="1"/>
</dbReference>
<feature type="compositionally biased region" description="Polar residues" evidence="4">
    <location>
        <begin position="206"/>
        <end position="225"/>
    </location>
</feature>
<feature type="compositionally biased region" description="Polar residues" evidence="4">
    <location>
        <begin position="183"/>
        <end position="192"/>
    </location>
</feature>
<dbReference type="Pfam" id="PF00172">
    <property type="entry name" value="Zn_clus"/>
    <property type="match status" value="1"/>
</dbReference>
<dbReference type="GO" id="GO:0016407">
    <property type="term" value="F:acetyltransferase activity"/>
    <property type="evidence" value="ECO:0007669"/>
    <property type="project" value="InterPro"/>
</dbReference>
<dbReference type="OrthoDB" id="25818at2759"/>
<dbReference type="SMR" id="A0A384JEZ4"/>
<dbReference type="InterPro" id="IPR001138">
    <property type="entry name" value="Zn2Cys6_DnaBD"/>
</dbReference>
<dbReference type="VEuPathDB" id="FungiDB:Bcin04g03490"/>
<dbReference type="SUPFAM" id="SSF51161">
    <property type="entry name" value="Trimeric LpxA-like enzymes"/>
    <property type="match status" value="1"/>
</dbReference>
<dbReference type="AlphaFoldDB" id="A0A384JEZ4"/>
<dbReference type="RefSeq" id="XP_024548307.1">
    <property type="nucleotide sequence ID" value="XM_024692527.1"/>
</dbReference>